<evidence type="ECO:0000256" key="9">
    <source>
        <dbReference type="ARBA" id="ARBA00023136"/>
    </source>
</evidence>
<evidence type="ECO:0000256" key="2">
    <source>
        <dbReference type="ARBA" id="ARBA00010637"/>
    </source>
</evidence>
<evidence type="ECO:0000256" key="5">
    <source>
        <dbReference type="ARBA" id="ARBA00022519"/>
    </source>
</evidence>
<dbReference type="EMBL" id="JBHRYN010000005">
    <property type="protein sequence ID" value="MFC3700545.1"/>
    <property type="molecule type" value="Genomic_DNA"/>
</dbReference>
<evidence type="ECO:0000256" key="4">
    <source>
        <dbReference type="ARBA" id="ARBA00022475"/>
    </source>
</evidence>
<proteinExistence type="inferred from homology"/>
<comment type="function">
    <text evidence="10">Inner membrane component of the type II secretion system required for the energy-dependent secretion of extracellular factors such as proteases and toxins from the periplasm.</text>
</comment>
<dbReference type="SUPFAM" id="SSF103054">
    <property type="entry name" value="General secretion pathway protein M, EpsM"/>
    <property type="match status" value="1"/>
</dbReference>
<evidence type="ECO:0000256" key="8">
    <source>
        <dbReference type="ARBA" id="ARBA00022989"/>
    </source>
</evidence>
<protein>
    <recommendedName>
        <fullName evidence="10">Type II secretion system protein M</fullName>
        <shortName evidence="10">T2SS protein M</shortName>
    </recommendedName>
    <alternativeName>
        <fullName evidence="10">General secretion pathway protein M</fullName>
    </alternativeName>
</protein>
<sequence>MFADVKTKLSERWALFSERDQKSVIVLSVSLLVAIIIFGIVMPLVNAQNNAKNSLANAETTYQELLAIAPQALANGQSTPAFSISSLNSEIRRQAVRYGLSIQRFEPQGDNLRVWLEGARYPSVVKWLAGLESMGITQAELTLDDENKPGFVSVRVTFALPKN</sequence>
<accession>A0ABV7WMM5</accession>
<evidence type="ECO:0000256" key="7">
    <source>
        <dbReference type="ARBA" id="ARBA00022927"/>
    </source>
</evidence>
<keyword evidence="9 10" id="KW-0472">Membrane</keyword>
<dbReference type="PIRSF" id="PIRSF006291">
    <property type="entry name" value="GspM"/>
    <property type="match status" value="1"/>
</dbReference>
<gene>
    <name evidence="12" type="ORF">ACFOND_02755</name>
</gene>
<feature type="transmembrane region" description="Helical" evidence="11">
    <location>
        <begin position="24"/>
        <end position="45"/>
    </location>
</feature>
<evidence type="ECO:0000313" key="13">
    <source>
        <dbReference type="Proteomes" id="UP001595710"/>
    </source>
</evidence>
<keyword evidence="8 11" id="KW-1133">Transmembrane helix</keyword>
<keyword evidence="4 10" id="KW-1003">Cell membrane</keyword>
<comment type="caution">
    <text evidence="12">The sequence shown here is derived from an EMBL/GenBank/DDBJ whole genome shotgun (WGS) entry which is preliminary data.</text>
</comment>
<name>A0ABV7WMM5_9GAMM</name>
<dbReference type="Proteomes" id="UP001595710">
    <property type="component" value="Unassembled WGS sequence"/>
</dbReference>
<evidence type="ECO:0000256" key="1">
    <source>
        <dbReference type="ARBA" id="ARBA00004377"/>
    </source>
</evidence>
<reference evidence="13" key="1">
    <citation type="journal article" date="2019" name="Int. J. Syst. Evol. Microbiol.">
        <title>The Global Catalogue of Microorganisms (GCM) 10K type strain sequencing project: providing services to taxonomists for standard genome sequencing and annotation.</title>
        <authorList>
            <consortium name="The Broad Institute Genomics Platform"/>
            <consortium name="The Broad Institute Genome Sequencing Center for Infectious Disease"/>
            <person name="Wu L."/>
            <person name="Ma J."/>
        </authorList>
    </citation>
    <scope>NUCLEOTIDE SEQUENCE [LARGE SCALE GENOMIC DNA]</scope>
    <source>
        <strain evidence="13">CECT 8288</strain>
    </source>
</reference>
<evidence type="ECO:0000313" key="12">
    <source>
        <dbReference type="EMBL" id="MFC3700545.1"/>
    </source>
</evidence>
<keyword evidence="5 10" id="KW-0997">Cell inner membrane</keyword>
<keyword evidence="6 11" id="KW-0812">Transmembrane</keyword>
<keyword evidence="3 10" id="KW-0813">Transport</keyword>
<dbReference type="Pfam" id="PF04612">
    <property type="entry name" value="T2SSM"/>
    <property type="match status" value="1"/>
</dbReference>
<organism evidence="12 13">
    <name type="scientific">Reinekea marina</name>
    <dbReference type="NCBI Taxonomy" id="1310421"/>
    <lineage>
        <taxon>Bacteria</taxon>
        <taxon>Pseudomonadati</taxon>
        <taxon>Pseudomonadota</taxon>
        <taxon>Gammaproteobacteria</taxon>
        <taxon>Oceanospirillales</taxon>
        <taxon>Saccharospirillaceae</taxon>
        <taxon>Reinekea</taxon>
    </lineage>
</organism>
<dbReference type="InterPro" id="IPR007690">
    <property type="entry name" value="T2SS_GspM"/>
</dbReference>
<evidence type="ECO:0000256" key="6">
    <source>
        <dbReference type="ARBA" id="ARBA00022692"/>
    </source>
</evidence>
<comment type="subcellular location">
    <subcellularLocation>
        <location evidence="1">Cell inner membrane</location>
        <topology evidence="1">Single-pass membrane protein</topology>
    </subcellularLocation>
</comment>
<dbReference type="InterPro" id="IPR023229">
    <property type="entry name" value="T2SS_M_periplasmic_sf"/>
</dbReference>
<keyword evidence="7 10" id="KW-0653">Protein transport</keyword>
<evidence type="ECO:0000256" key="11">
    <source>
        <dbReference type="SAM" id="Phobius"/>
    </source>
</evidence>
<dbReference type="RefSeq" id="WP_290281863.1">
    <property type="nucleotide sequence ID" value="NZ_JAUFQI010000001.1"/>
</dbReference>
<evidence type="ECO:0000256" key="10">
    <source>
        <dbReference type="PIRNR" id="PIRNR006291"/>
    </source>
</evidence>
<comment type="similarity">
    <text evidence="2 10">Belongs to the GSP M family.</text>
</comment>
<keyword evidence="13" id="KW-1185">Reference proteome</keyword>
<dbReference type="Gene3D" id="3.30.1360.100">
    <property type="entry name" value="General secretion pathway protein M, EpsM"/>
    <property type="match status" value="1"/>
</dbReference>
<evidence type="ECO:0000256" key="3">
    <source>
        <dbReference type="ARBA" id="ARBA00022448"/>
    </source>
</evidence>